<feature type="domain" description="RWD" evidence="1">
    <location>
        <begin position="9"/>
        <end position="143"/>
    </location>
</feature>
<dbReference type="Proteomes" id="UP000268321">
    <property type="component" value="Unassembled WGS sequence"/>
</dbReference>
<dbReference type="OrthoDB" id="277175at2759"/>
<dbReference type="InterPro" id="IPR040213">
    <property type="entry name" value="GIR2-like"/>
</dbReference>
<dbReference type="PROSITE" id="PS50908">
    <property type="entry name" value="RWD"/>
    <property type="match status" value="1"/>
</dbReference>
<keyword evidence="3" id="KW-1185">Reference proteome</keyword>
<reference evidence="3" key="1">
    <citation type="journal article" date="2018" name="Nat. Microbiol.">
        <title>Leveraging single-cell genomics to expand the fungal tree of life.</title>
        <authorList>
            <person name="Ahrendt S.R."/>
            <person name="Quandt C.A."/>
            <person name="Ciobanu D."/>
            <person name="Clum A."/>
            <person name="Salamov A."/>
            <person name="Andreopoulos B."/>
            <person name="Cheng J.F."/>
            <person name="Woyke T."/>
            <person name="Pelin A."/>
            <person name="Henrissat B."/>
            <person name="Reynolds N.K."/>
            <person name="Benny G.L."/>
            <person name="Smith M.E."/>
            <person name="James T.Y."/>
            <person name="Grigoriev I.V."/>
        </authorList>
    </citation>
    <scope>NUCLEOTIDE SEQUENCE [LARGE SCALE GENOMIC DNA]</scope>
    <source>
        <strain evidence="3">Baker2002</strain>
    </source>
</reference>
<evidence type="ECO:0000259" key="1">
    <source>
        <dbReference type="PROSITE" id="PS50908"/>
    </source>
</evidence>
<dbReference type="SUPFAM" id="SSF54495">
    <property type="entry name" value="UBC-like"/>
    <property type="match status" value="1"/>
</dbReference>
<protein>
    <submittedName>
        <fullName evidence="2">RWD-domain-containing protein</fullName>
    </submittedName>
</protein>
<dbReference type="PANTHER" id="PTHR12292">
    <property type="entry name" value="RWD DOMAIN-CONTAINING PROTEIN"/>
    <property type="match status" value="1"/>
</dbReference>
<evidence type="ECO:0000313" key="2">
    <source>
        <dbReference type="EMBL" id="RKP32547.1"/>
    </source>
</evidence>
<evidence type="ECO:0000313" key="3">
    <source>
        <dbReference type="Proteomes" id="UP000268321"/>
    </source>
</evidence>
<dbReference type="Pfam" id="PF05773">
    <property type="entry name" value="RWD"/>
    <property type="match status" value="1"/>
</dbReference>
<organism evidence="2 3">
    <name type="scientific">Metschnikowia bicuspidata</name>
    <dbReference type="NCBI Taxonomy" id="27322"/>
    <lineage>
        <taxon>Eukaryota</taxon>
        <taxon>Fungi</taxon>
        <taxon>Dikarya</taxon>
        <taxon>Ascomycota</taxon>
        <taxon>Saccharomycotina</taxon>
        <taxon>Pichiomycetes</taxon>
        <taxon>Metschnikowiaceae</taxon>
        <taxon>Metschnikowia</taxon>
    </lineage>
</organism>
<dbReference type="InterPro" id="IPR006575">
    <property type="entry name" value="RWD_dom"/>
</dbReference>
<dbReference type="InterPro" id="IPR016135">
    <property type="entry name" value="UBQ-conjugating_enzyme/RWD"/>
</dbReference>
<sequence>MDYKYEQQQELEVLQSIYPDELEIISETHFTIRIGLDTQTDRTHTLLLDVRFPETYPEVVPRLAIEVIDEEPTELNVGTPSIFAITAILKDEAELLFQTKVDAAQKAYDDQLLAKEAEEQKKFHGTKVTKESFEKWRKTFREEMKIDEQMKLRFEKLHNGKMTGRERFEKGLAGEADDDLGDLAEVAAKLEV</sequence>
<gene>
    <name evidence="2" type="ORF">METBISCDRAFT_11831</name>
</gene>
<dbReference type="EMBL" id="ML004430">
    <property type="protein sequence ID" value="RKP32547.1"/>
    <property type="molecule type" value="Genomic_DNA"/>
</dbReference>
<accession>A0A4P9ZHC5</accession>
<dbReference type="Gene3D" id="3.10.110.10">
    <property type="entry name" value="Ubiquitin Conjugating Enzyme"/>
    <property type="match status" value="1"/>
</dbReference>
<dbReference type="AlphaFoldDB" id="A0A4P9ZHC5"/>
<dbReference type="SMART" id="SM00591">
    <property type="entry name" value="RWD"/>
    <property type="match status" value="1"/>
</dbReference>
<proteinExistence type="predicted"/>
<name>A0A4P9ZHC5_9ASCO</name>